<evidence type="ECO:0000313" key="2">
    <source>
        <dbReference type="Proteomes" id="UP001139150"/>
    </source>
</evidence>
<organism evidence="1 2">
    <name type="scientific">Halalkalibacter alkaliphilus</name>
    <dbReference type="NCBI Taxonomy" id="2917993"/>
    <lineage>
        <taxon>Bacteria</taxon>
        <taxon>Bacillati</taxon>
        <taxon>Bacillota</taxon>
        <taxon>Bacilli</taxon>
        <taxon>Bacillales</taxon>
        <taxon>Bacillaceae</taxon>
        <taxon>Halalkalibacter</taxon>
    </lineage>
</organism>
<comment type="caution">
    <text evidence="1">The sequence shown here is derived from an EMBL/GenBank/DDBJ whole genome shotgun (WGS) entry which is preliminary data.</text>
</comment>
<gene>
    <name evidence="1" type="ORF">MF646_01650</name>
</gene>
<dbReference type="RefSeq" id="WP_250094755.1">
    <property type="nucleotide sequence ID" value="NZ_JAKRYL010000002.1"/>
</dbReference>
<dbReference type="Proteomes" id="UP001139150">
    <property type="component" value="Unassembled WGS sequence"/>
</dbReference>
<proteinExistence type="predicted"/>
<protein>
    <submittedName>
        <fullName evidence="1">Uncharacterized protein</fullName>
    </submittedName>
</protein>
<dbReference type="EMBL" id="JAKRYL010000002">
    <property type="protein sequence ID" value="MCL7745814.1"/>
    <property type="molecule type" value="Genomic_DNA"/>
</dbReference>
<keyword evidence="2" id="KW-1185">Reference proteome</keyword>
<sequence length="55" mass="6255">MKDLLKMIESDLKQVAIDLLEQGKSISVGEVKDERKGYHSQYVIKAKIGLNENNH</sequence>
<name>A0A9X2CRC7_9BACI</name>
<dbReference type="AlphaFoldDB" id="A0A9X2CRC7"/>
<accession>A0A9X2CRC7</accession>
<evidence type="ECO:0000313" key="1">
    <source>
        <dbReference type="EMBL" id="MCL7745814.1"/>
    </source>
</evidence>
<reference evidence="1" key="1">
    <citation type="submission" date="2022-02" db="EMBL/GenBank/DDBJ databases">
        <title>Halalkalibacter sp. nov. isolated from Lonar Lake, India.</title>
        <authorList>
            <person name="Joshi A."/>
            <person name="Thite S."/>
            <person name="Lodha T."/>
        </authorList>
    </citation>
    <scope>NUCLEOTIDE SEQUENCE</scope>
    <source>
        <strain evidence="1">MEB205</strain>
    </source>
</reference>